<accession>A0A212FGZ6</accession>
<organism evidence="1 2">
    <name type="scientific">Danaus plexippus plexippus</name>
    <dbReference type="NCBI Taxonomy" id="278856"/>
    <lineage>
        <taxon>Eukaryota</taxon>
        <taxon>Metazoa</taxon>
        <taxon>Ecdysozoa</taxon>
        <taxon>Arthropoda</taxon>
        <taxon>Hexapoda</taxon>
        <taxon>Insecta</taxon>
        <taxon>Pterygota</taxon>
        <taxon>Neoptera</taxon>
        <taxon>Endopterygota</taxon>
        <taxon>Lepidoptera</taxon>
        <taxon>Glossata</taxon>
        <taxon>Ditrysia</taxon>
        <taxon>Papilionoidea</taxon>
        <taxon>Nymphalidae</taxon>
        <taxon>Danainae</taxon>
        <taxon>Danaini</taxon>
        <taxon>Danaina</taxon>
        <taxon>Danaus</taxon>
        <taxon>Danaus</taxon>
    </lineage>
</organism>
<dbReference type="GO" id="GO:0004519">
    <property type="term" value="F:endonuclease activity"/>
    <property type="evidence" value="ECO:0007669"/>
    <property type="project" value="UniProtKB-KW"/>
</dbReference>
<keyword evidence="2" id="KW-1185">Reference proteome</keyword>
<protein>
    <submittedName>
        <fullName evidence="1">Endonuclease-reverse transcriptase</fullName>
    </submittedName>
</protein>
<dbReference type="EMBL" id="AGBW02008576">
    <property type="protein sequence ID" value="OWR53016.1"/>
    <property type="molecule type" value="Genomic_DNA"/>
</dbReference>
<dbReference type="AlphaFoldDB" id="A0A212FGZ6"/>
<proteinExistence type="predicted"/>
<keyword evidence="1" id="KW-0540">Nuclease</keyword>
<reference evidence="1 2" key="1">
    <citation type="journal article" date="2011" name="Cell">
        <title>The monarch butterfly genome yields insights into long-distance migration.</title>
        <authorList>
            <person name="Zhan S."/>
            <person name="Merlin C."/>
            <person name="Boore J.L."/>
            <person name="Reppert S.M."/>
        </authorList>
    </citation>
    <scope>NUCLEOTIDE SEQUENCE [LARGE SCALE GENOMIC DNA]</scope>
    <source>
        <strain evidence="1">F-2</strain>
    </source>
</reference>
<comment type="caution">
    <text evidence="1">The sequence shown here is derived from an EMBL/GenBank/DDBJ whole genome shotgun (WGS) entry which is preliminary data.</text>
</comment>
<dbReference type="Proteomes" id="UP000007151">
    <property type="component" value="Unassembled WGS sequence"/>
</dbReference>
<evidence type="ECO:0000313" key="2">
    <source>
        <dbReference type="Proteomes" id="UP000007151"/>
    </source>
</evidence>
<evidence type="ECO:0000313" key="1">
    <source>
        <dbReference type="EMBL" id="OWR53016.1"/>
    </source>
</evidence>
<keyword evidence="1" id="KW-0378">Hydrolase</keyword>
<dbReference type="KEGG" id="dpl:KGM_209410"/>
<name>A0A212FGZ6_DANPL</name>
<gene>
    <name evidence="1" type="ORF">KGM_209410</name>
</gene>
<sequence length="128" mass="15060">MSVTLTKKKFEIRTLATSQFQGTLETTWSKNVIILKLSSTVKTVTNSSSTYKLEPNEINSAYRLGEKKHNKPRPILVTFITNWRKNDVVRNKKKLNSEIYIKENLNKDILENRKQLLPQLKEKRKKRK</sequence>
<keyword evidence="1" id="KW-0255">Endonuclease</keyword>
<dbReference type="GO" id="GO:0003964">
    <property type="term" value="F:RNA-directed DNA polymerase activity"/>
    <property type="evidence" value="ECO:0007669"/>
    <property type="project" value="UniProtKB-KW"/>
</dbReference>
<dbReference type="InParanoid" id="A0A212FGZ6"/>